<evidence type="ECO:0000313" key="1">
    <source>
        <dbReference type="EMBL" id="MBA4670480.1"/>
    </source>
</evidence>
<reference evidence="1" key="2">
    <citation type="submission" date="2020-07" db="EMBL/GenBank/DDBJ databases">
        <authorList>
            <person name="Vera ALvarez R."/>
            <person name="Arias-Moreno D.M."/>
            <person name="Jimenez-Jacinto V."/>
            <person name="Jimenez-Bremont J.F."/>
            <person name="Swaminathan K."/>
            <person name="Moose S.P."/>
            <person name="Guerrero-Gonzalez M.L."/>
            <person name="Marino-Ramirez L."/>
            <person name="Landsman D."/>
            <person name="Rodriguez-Kessler M."/>
            <person name="Delgado-Sanchez P."/>
        </authorList>
    </citation>
    <scope>NUCLEOTIDE SEQUENCE</scope>
    <source>
        <tissue evidence="1">Cladode</tissue>
    </source>
</reference>
<name>A0A7C9EKP0_OPUST</name>
<dbReference type="AlphaFoldDB" id="A0A7C9EKP0"/>
<sequence length="127" mass="14633">MKLIFLKFLYQSCILSSFLPNLSLIKKTQCYLRHLRLLHPLLRVAGLSISPASCSVALQRLSRHSSTNLASPSLYLAFSHIWAPSPTSLRSFLYHQCLHPILGSHLSSTFVNPRRRQQHQIWVWKIL</sequence>
<reference evidence="1" key="1">
    <citation type="journal article" date="2013" name="J. Plant Res.">
        <title>Effect of fungi and light on seed germination of three Opuntia species from semiarid lands of central Mexico.</title>
        <authorList>
            <person name="Delgado-Sanchez P."/>
            <person name="Jimenez-Bremont J.F."/>
            <person name="Guerrero-Gonzalez Mde L."/>
            <person name="Flores J."/>
        </authorList>
    </citation>
    <scope>NUCLEOTIDE SEQUENCE</scope>
    <source>
        <tissue evidence="1">Cladode</tissue>
    </source>
</reference>
<protein>
    <submittedName>
        <fullName evidence="1">Uncharacterized protein</fullName>
    </submittedName>
</protein>
<organism evidence="1">
    <name type="scientific">Opuntia streptacantha</name>
    <name type="common">Prickly pear cactus</name>
    <name type="synonym">Opuntia cardona</name>
    <dbReference type="NCBI Taxonomy" id="393608"/>
    <lineage>
        <taxon>Eukaryota</taxon>
        <taxon>Viridiplantae</taxon>
        <taxon>Streptophyta</taxon>
        <taxon>Embryophyta</taxon>
        <taxon>Tracheophyta</taxon>
        <taxon>Spermatophyta</taxon>
        <taxon>Magnoliopsida</taxon>
        <taxon>eudicotyledons</taxon>
        <taxon>Gunneridae</taxon>
        <taxon>Pentapetalae</taxon>
        <taxon>Caryophyllales</taxon>
        <taxon>Cactineae</taxon>
        <taxon>Cactaceae</taxon>
        <taxon>Opuntioideae</taxon>
        <taxon>Opuntia</taxon>
    </lineage>
</organism>
<accession>A0A7C9EKP0</accession>
<dbReference type="EMBL" id="GISG01247601">
    <property type="protein sequence ID" value="MBA4670480.1"/>
    <property type="molecule type" value="Transcribed_RNA"/>
</dbReference>
<proteinExistence type="predicted"/>